<keyword evidence="4 6" id="KW-1133">Transmembrane helix</keyword>
<dbReference type="eggNOG" id="ENOG5032TAD">
    <property type="taxonomic scope" value="Bacteria"/>
</dbReference>
<evidence type="ECO:0000256" key="5">
    <source>
        <dbReference type="ARBA" id="ARBA00023136"/>
    </source>
</evidence>
<keyword evidence="3" id="KW-0378">Hydrolase</keyword>
<dbReference type="Pfam" id="PF05875">
    <property type="entry name" value="Ceramidase"/>
    <property type="match status" value="1"/>
</dbReference>
<feature type="transmembrane region" description="Helical" evidence="6">
    <location>
        <begin position="130"/>
        <end position="151"/>
    </location>
</feature>
<feature type="transmembrane region" description="Helical" evidence="6">
    <location>
        <begin position="183"/>
        <end position="205"/>
    </location>
</feature>
<dbReference type="GO" id="GO:0006672">
    <property type="term" value="P:ceramide metabolic process"/>
    <property type="evidence" value="ECO:0007669"/>
    <property type="project" value="InterPro"/>
</dbReference>
<accession>A0A058ZH70</accession>
<evidence type="ECO:0000313" key="8">
    <source>
        <dbReference type="Proteomes" id="UP000024836"/>
    </source>
</evidence>
<name>A0A058ZH70_9RHOB</name>
<keyword evidence="8" id="KW-1185">Reference proteome</keyword>
<keyword evidence="5 6" id="KW-0472">Membrane</keyword>
<reference evidence="7 8" key="1">
    <citation type="submission" date="2013-04" db="EMBL/GenBank/DDBJ databases">
        <title>Shimia sp. 22II-S11-Z10 Genome Sequencing.</title>
        <authorList>
            <person name="Lai Q."/>
            <person name="Li G."/>
            <person name="Shao Z."/>
        </authorList>
    </citation>
    <scope>NUCLEOTIDE SEQUENCE [LARGE SCALE GENOMIC DNA]</scope>
    <source>
        <strain evidence="8">22II-S11-Z10</strain>
    </source>
</reference>
<evidence type="ECO:0000256" key="6">
    <source>
        <dbReference type="SAM" id="Phobius"/>
    </source>
</evidence>
<dbReference type="AlphaFoldDB" id="A0A058ZH70"/>
<dbReference type="GO" id="GO:0016811">
    <property type="term" value="F:hydrolase activity, acting on carbon-nitrogen (but not peptide) bonds, in linear amides"/>
    <property type="evidence" value="ECO:0007669"/>
    <property type="project" value="InterPro"/>
</dbReference>
<dbReference type="RefSeq" id="WP_035252831.1">
    <property type="nucleotide sequence ID" value="NZ_AQQY01000012.1"/>
</dbReference>
<dbReference type="InterPro" id="IPR008901">
    <property type="entry name" value="ACER"/>
</dbReference>
<feature type="transmembrane region" description="Helical" evidence="6">
    <location>
        <begin position="103"/>
        <end position="124"/>
    </location>
</feature>
<evidence type="ECO:0008006" key="9">
    <source>
        <dbReference type="Google" id="ProtNLM"/>
    </source>
</evidence>
<evidence type="ECO:0000313" key="7">
    <source>
        <dbReference type="EMBL" id="KCV80979.1"/>
    </source>
</evidence>
<dbReference type="GO" id="GO:0016020">
    <property type="term" value="C:membrane"/>
    <property type="evidence" value="ECO:0007669"/>
    <property type="project" value="UniProtKB-SubCell"/>
</dbReference>
<gene>
    <name evidence="7" type="ORF">ATO10_14294</name>
</gene>
<dbReference type="Proteomes" id="UP000024836">
    <property type="component" value="Unassembled WGS sequence"/>
</dbReference>
<evidence type="ECO:0000256" key="1">
    <source>
        <dbReference type="ARBA" id="ARBA00004141"/>
    </source>
</evidence>
<protein>
    <recommendedName>
        <fullName evidence="9">Ceramidase</fullName>
    </recommendedName>
</protein>
<sequence length="220" mass="24132">MNWTQQIDGYCERLEPGLWAEPINALTNAAFLVAAWVMWRRVRGQDLPLAMALVITLAAIGIGSALFHTFATPWAAVLDVAPIAIFVLLFILGANLHFWNLSLWPALGVTALFFPYAVLTLPILQKLEWLGSSTGYAPIPVLIAAYAVALARRAPTTAWNLGIGAALLVVSLTFRTVDEPLCGAWPIGTHFAWHCLNALMLGWMIELYRRHMLAGRAARG</sequence>
<evidence type="ECO:0000256" key="3">
    <source>
        <dbReference type="ARBA" id="ARBA00022801"/>
    </source>
</evidence>
<comment type="caution">
    <text evidence="7">The sequence shown here is derived from an EMBL/GenBank/DDBJ whole genome shotgun (WGS) entry which is preliminary data.</text>
</comment>
<feature type="transmembrane region" description="Helical" evidence="6">
    <location>
        <begin position="49"/>
        <end position="68"/>
    </location>
</feature>
<dbReference type="PATRIC" id="fig|1461693.3.peg.2884"/>
<keyword evidence="2 6" id="KW-0812">Transmembrane</keyword>
<dbReference type="OrthoDB" id="277121at2"/>
<evidence type="ECO:0000256" key="2">
    <source>
        <dbReference type="ARBA" id="ARBA00022692"/>
    </source>
</evidence>
<evidence type="ECO:0000256" key="4">
    <source>
        <dbReference type="ARBA" id="ARBA00022989"/>
    </source>
</evidence>
<feature type="transmembrane region" description="Helical" evidence="6">
    <location>
        <begin position="74"/>
        <end position="96"/>
    </location>
</feature>
<proteinExistence type="predicted"/>
<dbReference type="STRING" id="1461693.ATO10_14294"/>
<organism evidence="7 8">
    <name type="scientific">Actibacterium atlanticum</name>
    <dbReference type="NCBI Taxonomy" id="1461693"/>
    <lineage>
        <taxon>Bacteria</taxon>
        <taxon>Pseudomonadati</taxon>
        <taxon>Pseudomonadota</taxon>
        <taxon>Alphaproteobacteria</taxon>
        <taxon>Rhodobacterales</taxon>
        <taxon>Roseobacteraceae</taxon>
        <taxon>Actibacterium</taxon>
    </lineage>
</organism>
<comment type="subcellular location">
    <subcellularLocation>
        <location evidence="1">Membrane</location>
        <topology evidence="1">Multi-pass membrane protein</topology>
    </subcellularLocation>
</comment>
<dbReference type="EMBL" id="AQQY01000012">
    <property type="protein sequence ID" value="KCV80979.1"/>
    <property type="molecule type" value="Genomic_DNA"/>
</dbReference>
<feature type="transmembrane region" description="Helical" evidence="6">
    <location>
        <begin position="158"/>
        <end position="177"/>
    </location>
</feature>